<keyword evidence="1" id="KW-0812">Transmembrane</keyword>
<evidence type="ECO:0000256" key="1">
    <source>
        <dbReference type="SAM" id="Phobius"/>
    </source>
</evidence>
<protein>
    <submittedName>
        <fullName evidence="2">Uncharacterized protein</fullName>
    </submittedName>
</protein>
<evidence type="ECO:0000313" key="3">
    <source>
        <dbReference type="Proteomes" id="UP000717364"/>
    </source>
</evidence>
<gene>
    <name evidence="2" type="ORF">IXB50_01655</name>
</gene>
<feature type="transmembrane region" description="Helical" evidence="1">
    <location>
        <begin position="41"/>
        <end position="63"/>
    </location>
</feature>
<evidence type="ECO:0000313" key="2">
    <source>
        <dbReference type="EMBL" id="MBT9314127.1"/>
    </source>
</evidence>
<reference evidence="2" key="2">
    <citation type="journal article" date="2021" name="Mar. Drugs">
        <title>Genome Reduction and Secondary Metabolism of the Marine Sponge-Associated Cyanobacterium Leptothoe.</title>
        <authorList>
            <person name="Konstantinou D."/>
            <person name="Popin R.V."/>
            <person name="Fewer D.P."/>
            <person name="Sivonen K."/>
            <person name="Gkelis S."/>
        </authorList>
    </citation>
    <scope>NUCLEOTIDE SEQUENCE</scope>
    <source>
        <strain evidence="2">TAU-MAC 1115</strain>
    </source>
</reference>
<dbReference type="Proteomes" id="UP000717364">
    <property type="component" value="Unassembled WGS sequence"/>
</dbReference>
<keyword evidence="1" id="KW-1133">Transmembrane helix</keyword>
<name>A0A947GHK0_9CYAN</name>
<feature type="transmembrane region" description="Helical" evidence="1">
    <location>
        <begin position="181"/>
        <end position="198"/>
    </location>
</feature>
<organism evidence="2 3">
    <name type="scientific">Leptothoe spongobia TAU-MAC 1115</name>
    <dbReference type="NCBI Taxonomy" id="1967444"/>
    <lineage>
        <taxon>Bacteria</taxon>
        <taxon>Bacillati</taxon>
        <taxon>Cyanobacteriota</taxon>
        <taxon>Cyanophyceae</taxon>
        <taxon>Nodosilineales</taxon>
        <taxon>Cymatolegaceae</taxon>
        <taxon>Leptothoe</taxon>
        <taxon>Leptothoe spongobia</taxon>
    </lineage>
</organism>
<keyword evidence="1" id="KW-0472">Membrane</keyword>
<proteinExistence type="predicted"/>
<dbReference type="EMBL" id="JADOES010000003">
    <property type="protein sequence ID" value="MBT9314127.1"/>
    <property type="molecule type" value="Genomic_DNA"/>
</dbReference>
<dbReference type="RefSeq" id="WP_215607205.1">
    <property type="nucleotide sequence ID" value="NZ_JADOES010000003.1"/>
</dbReference>
<accession>A0A947GHK0</accession>
<feature type="transmembrane region" description="Helical" evidence="1">
    <location>
        <begin position="126"/>
        <end position="147"/>
    </location>
</feature>
<keyword evidence="3" id="KW-1185">Reference proteome</keyword>
<comment type="caution">
    <text evidence="2">The sequence shown here is derived from an EMBL/GenBank/DDBJ whole genome shotgun (WGS) entry which is preliminary data.</text>
</comment>
<reference evidence="2" key="1">
    <citation type="submission" date="2020-11" db="EMBL/GenBank/DDBJ databases">
        <authorList>
            <person name="Konstantinou D."/>
            <person name="Gkelis S."/>
            <person name="Popin R."/>
            <person name="Fewer D."/>
            <person name="Sivonen K."/>
        </authorList>
    </citation>
    <scope>NUCLEOTIDE SEQUENCE</scope>
    <source>
        <strain evidence="2">TAU-MAC 1115</strain>
    </source>
</reference>
<dbReference type="AlphaFoldDB" id="A0A947GHK0"/>
<sequence>MSFTSSPPLSFSFKEVLESFLPPLISVCLFVPYVFPSFQFSAALVLAALAGLIISPAITKIAFNSSKKIIFPLTYPVTKRNWETLHKERFWCEDNWDFDRLDYYLKPDMQNLIYLSGAYIKFYTSLSFYFFIYSFLQVIFLLSYIFISIKDILQTPTGSGVGEIFLNLFQQQTPLLGGTELPTLLTLLISAVAMYMLVDQAQLEYLLLFGKNGHYDKYARAYHEINGHLAKSIWGRVQVDGMPLRLSKMKLQEIDSVSPDDAIGEGKTDENGYFQLRNPLRINEDSKQYRIIFTYKQKDKDIKLLHVLDVKAHEVPEFNLNLKETS</sequence>